<dbReference type="InterPro" id="IPR057207">
    <property type="entry name" value="FBXL15_LRR"/>
</dbReference>
<proteinExistence type="predicted"/>
<dbReference type="FunFam" id="3.80.10.10:FF:000648">
    <property type="entry name" value="F-box/LRR-repeat protein 15"/>
    <property type="match status" value="1"/>
</dbReference>
<dbReference type="Pfam" id="PF12937">
    <property type="entry name" value="F-box-like"/>
    <property type="match status" value="1"/>
</dbReference>
<evidence type="ECO:0000256" key="1">
    <source>
        <dbReference type="SAM" id="MobiDB-lite"/>
    </source>
</evidence>
<dbReference type="Proteomes" id="UP000321393">
    <property type="component" value="Unassembled WGS sequence"/>
</dbReference>
<feature type="compositionally biased region" description="Basic and acidic residues" evidence="1">
    <location>
        <begin position="1"/>
        <end position="24"/>
    </location>
</feature>
<evidence type="ECO:0000313" key="3">
    <source>
        <dbReference type="EMBL" id="KAA0064537.1"/>
    </source>
</evidence>
<dbReference type="InterPro" id="IPR036047">
    <property type="entry name" value="F-box-like_dom_sf"/>
</dbReference>
<dbReference type="CDD" id="cd22109">
    <property type="entry name" value="F-box_FBXO41"/>
    <property type="match status" value="1"/>
</dbReference>
<dbReference type="SUPFAM" id="SSF55797">
    <property type="entry name" value="PR-1-like"/>
    <property type="match status" value="1"/>
</dbReference>
<gene>
    <name evidence="3" type="ORF">E6C27_scaffold255G002570</name>
</gene>
<dbReference type="InterPro" id="IPR032675">
    <property type="entry name" value="LRR_dom_sf"/>
</dbReference>
<dbReference type="InterPro" id="IPR055312">
    <property type="entry name" value="FBL15-like"/>
</dbReference>
<dbReference type="STRING" id="1194695.A0A5A7VC48"/>
<reference evidence="3 4" key="1">
    <citation type="submission" date="2019-08" db="EMBL/GenBank/DDBJ databases">
        <title>Draft genome sequences of two oriental melons (Cucumis melo L. var makuwa).</title>
        <authorList>
            <person name="Kwon S.-Y."/>
        </authorList>
    </citation>
    <scope>NUCLEOTIDE SEQUENCE [LARGE SCALE GENOMIC DNA]</scope>
    <source>
        <strain evidence="4">cv. SW 3</strain>
        <tissue evidence="3">Leaf</tissue>
    </source>
</reference>
<name>A0A5A7VC48_CUCMM</name>
<dbReference type="OrthoDB" id="550575at2759"/>
<evidence type="ECO:0000313" key="4">
    <source>
        <dbReference type="Proteomes" id="UP000321393"/>
    </source>
</evidence>
<evidence type="ECO:0000259" key="2">
    <source>
        <dbReference type="SMART" id="SM00256"/>
    </source>
</evidence>
<sequence length="1235" mass="134822">MKPMMREEVFENQDDSDRIVRNGDDSQGSNPLASAVDDVPERHGSDQLRLFEDMVRAMHDGGDGGAHCHWDDELRGGGAGGGVINPWNLSFGIMHQSEGGESSSASALPLSSMAETSIEERDRDAHHKRAKVHSKFIESSFATPWPLGAGNPMREFDFIHGSSSIMSRNEFLYHASTSSRIDADKDLESSFGRDDGINENDTCKSEGFEVRMDLTDDLLHMVFSFLDHINLCRAAIVCRQWQAASAHEDFWRCLNFENRNISMEQFEDMCGRYPNATEVNISGVPAVHLLAMKAVSSLRNLEVLTLGRGQLADNFFHALADCHLLKSLTVNDSTLVNVTQEIPISHDRLRHLHLTKCRVIRISVRCPQLETLSLKRSNMAQAVLNCPLLRDLDIGSCHKLSDAAIRSAAISCPQLESLDMSNCSCVSDETLREISGSCPNLQLLNASYCPNISLESVRLTMLTVLKLHSYLLQVLELDNCSLLTSVCLDLPHLQNIRLVHCRKFSDLSLQSVKLSSIMVSNCPSLHRINITSNLLQKLVLKKQESLAKLVLQCPSLQDVDLTDCESLTNSICEVFSDGGGCPMLKSLVLDNCESLTAVRFCSSSLGSLSLVGCRAITSLELQCPNLEQVSLDGCDHLERASFSPVGLRSLNLGICPKLNELKLEAPRMDLLELKGCGGLSEAAINCPRLTSLDASFCGQLKDECLSATTASCPQIESLILMSCPSVGSEGLYSLRCLLKLVVLDLSYTFLMNLQPVFESCIQLKVLKLQACKYLTDSSLEPLYKEGALPALQELDLSYGTLCQSAIEELLACCTHLTHVSLNGCVNMHDLNWGCSIGQLSLSVIPIPLGQATFDEIEEPVAQPNRLLQNLNCVGCPNIRKVLIPPAARCFHLSSLNLSLSSNLKEVDVSCYNLCFLNLSNCCSLEVLKLDCPRLTSLFLQSCNIEEEVVVAAVSKCSMLETLDVRFCPKPICLVWALKKPSASLWLLAVTHSADSMAAAFDCNGDQDSVVSLVFCPVRLCFFCRRLFEDSLLVAANVTDNPADKLVAVLNKNRTAHKLSPLKDNPGLACLALQYIKAYQGKCEAVGGPDGMKPPNSAFAETFAPNCGVVVSSLAPITGRLLGCQSKYVHAPEAFSDVLMENNKSLEILYYKNNTEVGAAVTGTDGGSPYFWCVLFSNGSTSNSFAFEGGVAKLTRPGCYSGANDQCSGANRQFSTSRMLLSAITSLVAITYAFGL</sequence>
<dbReference type="InterPro" id="IPR006553">
    <property type="entry name" value="Leu-rich_rpt_Cys-con_subtyp"/>
</dbReference>
<dbReference type="AlphaFoldDB" id="A0A5A7VC48"/>
<dbReference type="Gene3D" id="3.80.10.10">
    <property type="entry name" value="Ribonuclease Inhibitor"/>
    <property type="match status" value="3"/>
</dbReference>
<dbReference type="SMART" id="SM00367">
    <property type="entry name" value="LRR_CC"/>
    <property type="match status" value="12"/>
</dbReference>
<organism evidence="3 4">
    <name type="scientific">Cucumis melo var. makuwa</name>
    <name type="common">Oriental melon</name>
    <dbReference type="NCBI Taxonomy" id="1194695"/>
    <lineage>
        <taxon>Eukaryota</taxon>
        <taxon>Viridiplantae</taxon>
        <taxon>Streptophyta</taxon>
        <taxon>Embryophyta</taxon>
        <taxon>Tracheophyta</taxon>
        <taxon>Spermatophyta</taxon>
        <taxon>Magnoliopsida</taxon>
        <taxon>eudicotyledons</taxon>
        <taxon>Gunneridae</taxon>
        <taxon>Pentapetalae</taxon>
        <taxon>rosids</taxon>
        <taxon>fabids</taxon>
        <taxon>Cucurbitales</taxon>
        <taxon>Cucurbitaceae</taxon>
        <taxon>Benincaseae</taxon>
        <taxon>Cucumis</taxon>
    </lineage>
</organism>
<feature type="region of interest" description="Disordered" evidence="1">
    <location>
        <begin position="1"/>
        <end position="43"/>
    </location>
</feature>
<dbReference type="PANTHER" id="PTHR34709:SF57">
    <property type="entry name" value="F-BOX DOMAIN-CONTAINING PROTEIN"/>
    <property type="match status" value="1"/>
</dbReference>
<dbReference type="Pfam" id="PF25372">
    <property type="entry name" value="DUF7885"/>
    <property type="match status" value="1"/>
</dbReference>
<dbReference type="SUPFAM" id="SSF52058">
    <property type="entry name" value="L domain-like"/>
    <property type="match status" value="1"/>
</dbReference>
<dbReference type="EMBL" id="SSTE01001889">
    <property type="protein sequence ID" value="KAA0064537.1"/>
    <property type="molecule type" value="Genomic_DNA"/>
</dbReference>
<dbReference type="SMART" id="SM00256">
    <property type="entry name" value="FBOX"/>
    <property type="match status" value="1"/>
</dbReference>
<accession>A0A5A7VC48</accession>
<feature type="domain" description="F-box" evidence="2">
    <location>
        <begin position="214"/>
        <end position="254"/>
    </location>
</feature>
<dbReference type="FunFam" id="3.80.10.10:FF:000357">
    <property type="entry name" value="F-box/LRR-repeat protein 15"/>
    <property type="match status" value="1"/>
</dbReference>
<dbReference type="PANTHER" id="PTHR34709">
    <property type="entry name" value="OS10G0396666 PROTEIN"/>
    <property type="match status" value="1"/>
</dbReference>
<protein>
    <submittedName>
        <fullName evidence="3">F-box/LRR-repeat protein 15 isoform X1</fullName>
    </submittedName>
</protein>
<comment type="caution">
    <text evidence="3">The sequence shown here is derived from an EMBL/GenBank/DDBJ whole genome shotgun (WGS) entry which is preliminary data.</text>
</comment>
<dbReference type="InterPro" id="IPR001810">
    <property type="entry name" value="F-box_dom"/>
</dbReference>
<dbReference type="SUPFAM" id="SSF81383">
    <property type="entry name" value="F-box domain"/>
    <property type="match status" value="1"/>
</dbReference>
<dbReference type="SUPFAM" id="SSF52047">
    <property type="entry name" value="RNI-like"/>
    <property type="match status" value="2"/>
</dbReference>
<dbReference type="InterPro" id="IPR035940">
    <property type="entry name" value="CAP_sf"/>
</dbReference>